<keyword evidence="3" id="KW-1185">Reference proteome</keyword>
<evidence type="ECO:0000313" key="2">
    <source>
        <dbReference type="EMBL" id="CAK6976578.1"/>
    </source>
</evidence>
<proteinExistence type="predicted"/>
<comment type="caution">
    <text evidence="2">The sequence shown here is derived from an EMBL/GenBank/DDBJ whole genome shotgun (WGS) entry which is preliminary data.</text>
</comment>
<sequence length="109" mass="11832">HTTAHAVHIQNTSYHHSHTSHTHFRSSHFRVGETKAPAAILDRTQAKNTAAPDASPPLSSALLFIDELIQKCLLQKISIPSNANTTFTSCPEGSRQGQSGVEHRSPQGE</sequence>
<gene>
    <name evidence="2" type="ORF">FSCOSCO3_A010566</name>
</gene>
<feature type="non-terminal residue" evidence="2">
    <location>
        <position position="1"/>
    </location>
</feature>
<feature type="non-terminal residue" evidence="2">
    <location>
        <position position="109"/>
    </location>
</feature>
<protein>
    <submittedName>
        <fullName evidence="2">Uncharacterized protein</fullName>
    </submittedName>
</protein>
<evidence type="ECO:0000313" key="3">
    <source>
        <dbReference type="Proteomes" id="UP001314229"/>
    </source>
</evidence>
<feature type="region of interest" description="Disordered" evidence="1">
    <location>
        <begin position="1"/>
        <end position="20"/>
    </location>
</feature>
<feature type="region of interest" description="Disordered" evidence="1">
    <location>
        <begin position="82"/>
        <end position="109"/>
    </location>
</feature>
<reference evidence="2 3" key="1">
    <citation type="submission" date="2024-01" db="EMBL/GenBank/DDBJ databases">
        <authorList>
            <person name="Alioto T."/>
            <person name="Alioto T."/>
            <person name="Gomez Garrido J."/>
        </authorList>
    </citation>
    <scope>NUCLEOTIDE SEQUENCE [LARGE SCALE GENOMIC DNA]</scope>
</reference>
<name>A0AAV1PZ45_SCOSC</name>
<accession>A0AAV1PZ45</accession>
<dbReference type="EMBL" id="CAWUFR010000355">
    <property type="protein sequence ID" value="CAK6976578.1"/>
    <property type="molecule type" value="Genomic_DNA"/>
</dbReference>
<organism evidence="2 3">
    <name type="scientific">Scomber scombrus</name>
    <name type="common">Atlantic mackerel</name>
    <name type="synonym">Scomber vernalis</name>
    <dbReference type="NCBI Taxonomy" id="13677"/>
    <lineage>
        <taxon>Eukaryota</taxon>
        <taxon>Metazoa</taxon>
        <taxon>Chordata</taxon>
        <taxon>Craniata</taxon>
        <taxon>Vertebrata</taxon>
        <taxon>Euteleostomi</taxon>
        <taxon>Actinopterygii</taxon>
        <taxon>Neopterygii</taxon>
        <taxon>Teleostei</taxon>
        <taxon>Neoteleostei</taxon>
        <taxon>Acanthomorphata</taxon>
        <taxon>Pelagiaria</taxon>
        <taxon>Scombriformes</taxon>
        <taxon>Scombridae</taxon>
        <taxon>Scomber</taxon>
    </lineage>
</organism>
<feature type="compositionally biased region" description="Polar residues" evidence="1">
    <location>
        <begin position="82"/>
        <end position="99"/>
    </location>
</feature>
<feature type="compositionally biased region" description="Polar residues" evidence="1">
    <location>
        <begin position="1"/>
        <end position="14"/>
    </location>
</feature>
<dbReference type="AlphaFoldDB" id="A0AAV1PZ45"/>
<dbReference type="Proteomes" id="UP001314229">
    <property type="component" value="Unassembled WGS sequence"/>
</dbReference>
<evidence type="ECO:0000256" key="1">
    <source>
        <dbReference type="SAM" id="MobiDB-lite"/>
    </source>
</evidence>